<evidence type="ECO:0000256" key="3">
    <source>
        <dbReference type="ARBA" id="ARBA00022670"/>
    </source>
</evidence>
<comment type="function">
    <text evidence="9">This protein specifically catalyzes the removal of signal peptides from prolipoproteins.</text>
</comment>
<keyword evidence="13" id="KW-1185">Reference proteome</keyword>
<name>A0ABU3BT66_9BACT</name>
<feature type="transmembrane region" description="Helical" evidence="9">
    <location>
        <begin position="87"/>
        <end position="106"/>
    </location>
</feature>
<comment type="pathway">
    <text evidence="9">Protein modification; lipoprotein biosynthesis (signal peptide cleavage).</text>
</comment>
<feature type="active site" evidence="9">
    <location>
        <position position="130"/>
    </location>
</feature>
<keyword evidence="5 9" id="KW-0064">Aspartyl protease</keyword>
<keyword evidence="8 9" id="KW-0472">Membrane</keyword>
<evidence type="ECO:0000256" key="4">
    <source>
        <dbReference type="ARBA" id="ARBA00022692"/>
    </source>
</evidence>
<dbReference type="PANTHER" id="PTHR33695">
    <property type="entry name" value="LIPOPROTEIN SIGNAL PEPTIDASE"/>
    <property type="match status" value="1"/>
</dbReference>
<keyword evidence="7 9" id="KW-1133">Transmembrane helix</keyword>
<evidence type="ECO:0000256" key="7">
    <source>
        <dbReference type="ARBA" id="ARBA00022989"/>
    </source>
</evidence>
<evidence type="ECO:0000256" key="11">
    <source>
        <dbReference type="SAM" id="MobiDB-lite"/>
    </source>
</evidence>
<evidence type="ECO:0000256" key="10">
    <source>
        <dbReference type="RuleBase" id="RU004181"/>
    </source>
</evidence>
<evidence type="ECO:0000313" key="12">
    <source>
        <dbReference type="EMBL" id="MDT0632477.1"/>
    </source>
</evidence>
<evidence type="ECO:0000256" key="9">
    <source>
        <dbReference type="HAMAP-Rule" id="MF_00161"/>
    </source>
</evidence>
<organism evidence="12 13">
    <name type="scientific">Rubrivirga litoralis</name>
    <dbReference type="NCBI Taxonomy" id="3075598"/>
    <lineage>
        <taxon>Bacteria</taxon>
        <taxon>Pseudomonadati</taxon>
        <taxon>Rhodothermota</taxon>
        <taxon>Rhodothermia</taxon>
        <taxon>Rhodothermales</taxon>
        <taxon>Rubricoccaceae</taxon>
        <taxon>Rubrivirga</taxon>
    </lineage>
</organism>
<evidence type="ECO:0000256" key="2">
    <source>
        <dbReference type="ARBA" id="ARBA00022475"/>
    </source>
</evidence>
<comment type="similarity">
    <text evidence="1 9 10">Belongs to the peptidase A8 family.</text>
</comment>
<evidence type="ECO:0000256" key="5">
    <source>
        <dbReference type="ARBA" id="ARBA00022750"/>
    </source>
</evidence>
<comment type="subcellular location">
    <subcellularLocation>
        <location evidence="9">Cell membrane</location>
        <topology evidence="9">Multi-pass membrane protein</topology>
    </subcellularLocation>
</comment>
<dbReference type="EMBL" id="JAVRHT010000029">
    <property type="protein sequence ID" value="MDT0632477.1"/>
    <property type="molecule type" value="Genomic_DNA"/>
</dbReference>
<keyword evidence="3 9" id="KW-0645">Protease</keyword>
<dbReference type="PROSITE" id="PS00855">
    <property type="entry name" value="SPASE_II"/>
    <property type="match status" value="1"/>
</dbReference>
<evidence type="ECO:0000256" key="1">
    <source>
        <dbReference type="ARBA" id="ARBA00006139"/>
    </source>
</evidence>
<dbReference type="GO" id="GO:0004190">
    <property type="term" value="F:aspartic-type endopeptidase activity"/>
    <property type="evidence" value="ECO:0007669"/>
    <property type="project" value="UniProtKB-EC"/>
</dbReference>
<dbReference type="PANTHER" id="PTHR33695:SF1">
    <property type="entry name" value="LIPOPROTEIN SIGNAL PEPTIDASE"/>
    <property type="match status" value="1"/>
</dbReference>
<comment type="caution">
    <text evidence="9">Lacks conserved residue(s) required for the propagation of feature annotation.</text>
</comment>
<dbReference type="InterPro" id="IPR001872">
    <property type="entry name" value="Peptidase_A8"/>
</dbReference>
<feature type="region of interest" description="Disordered" evidence="11">
    <location>
        <begin position="193"/>
        <end position="215"/>
    </location>
</feature>
<feature type="active site" evidence="9">
    <location>
        <position position="163"/>
    </location>
</feature>
<reference evidence="12 13" key="1">
    <citation type="submission" date="2023-09" db="EMBL/GenBank/DDBJ databases">
        <authorList>
            <person name="Rey-Velasco X."/>
        </authorList>
    </citation>
    <scope>NUCLEOTIDE SEQUENCE [LARGE SCALE GENOMIC DNA]</scope>
    <source>
        <strain evidence="12 13">F394</strain>
    </source>
</reference>
<evidence type="ECO:0000313" key="13">
    <source>
        <dbReference type="Proteomes" id="UP001267426"/>
    </source>
</evidence>
<feature type="transmembrane region" description="Helical" evidence="9">
    <location>
        <begin position="152"/>
        <end position="176"/>
    </location>
</feature>
<dbReference type="HAMAP" id="MF_00161">
    <property type="entry name" value="LspA"/>
    <property type="match status" value="1"/>
</dbReference>
<dbReference type="RefSeq" id="WP_311664388.1">
    <property type="nucleotide sequence ID" value="NZ_JAVRHT010000029.1"/>
</dbReference>
<dbReference type="EC" id="3.4.23.36" evidence="9"/>
<sequence length="215" mass="22997">MRVLWISFAIVVFDQITKVVVKTQMAYGDSIPVVGRLFRFTFTENPGMAFGLTVGSKMFLTIFSVVATVLIFVYLRHVRWAPTGYRVALALVLGGAFGNVIDRVFYGSIWGECAPSPPGSSRLLYGCVVDFIHLDVWRGVIPEAVPFMGGKYVALFPIGNIADVAIIAGVVLILITQGAFHEAALRHEADRRATNAAGGPPAGGVEAAPPGETVG</sequence>
<feature type="compositionally biased region" description="Low complexity" evidence="11">
    <location>
        <begin position="196"/>
        <end position="215"/>
    </location>
</feature>
<protein>
    <recommendedName>
        <fullName evidence="9">Lipoprotein signal peptidase</fullName>
        <ecNumber evidence="9">3.4.23.36</ecNumber>
    </recommendedName>
    <alternativeName>
        <fullName evidence="9">Prolipoprotein signal peptidase</fullName>
    </alternativeName>
    <alternativeName>
        <fullName evidence="9">Signal peptidase II</fullName>
        <shortName evidence="9">SPase II</shortName>
    </alternativeName>
</protein>
<feature type="transmembrane region" description="Helical" evidence="9">
    <location>
        <begin position="58"/>
        <end position="75"/>
    </location>
</feature>
<proteinExistence type="inferred from homology"/>
<dbReference type="PRINTS" id="PR00781">
    <property type="entry name" value="LIPOSIGPTASE"/>
</dbReference>
<dbReference type="Pfam" id="PF01252">
    <property type="entry name" value="Peptidase_A8"/>
    <property type="match status" value="1"/>
</dbReference>
<keyword evidence="4 9" id="KW-0812">Transmembrane</keyword>
<keyword evidence="2 9" id="KW-1003">Cell membrane</keyword>
<evidence type="ECO:0000256" key="6">
    <source>
        <dbReference type="ARBA" id="ARBA00022801"/>
    </source>
</evidence>
<keyword evidence="6 9" id="KW-0378">Hydrolase</keyword>
<evidence type="ECO:0000256" key="8">
    <source>
        <dbReference type="ARBA" id="ARBA00023136"/>
    </source>
</evidence>
<dbReference type="Proteomes" id="UP001267426">
    <property type="component" value="Unassembled WGS sequence"/>
</dbReference>
<comment type="catalytic activity">
    <reaction evidence="9">
        <text>Release of signal peptides from bacterial membrane prolipoproteins. Hydrolyzes -Xaa-Yaa-Zaa-|-(S,diacylglyceryl)Cys-, in which Xaa is hydrophobic (preferably Leu), and Yaa (Ala or Ser) and Zaa (Gly or Ala) have small, neutral side chains.</text>
        <dbReference type="EC" id="3.4.23.36"/>
    </reaction>
</comment>
<comment type="caution">
    <text evidence="12">The sequence shown here is derived from an EMBL/GenBank/DDBJ whole genome shotgun (WGS) entry which is preliminary data.</text>
</comment>
<accession>A0ABU3BT66</accession>
<gene>
    <name evidence="9" type="primary">lspA</name>
    <name evidence="12" type="ORF">RM540_12020</name>
</gene>